<dbReference type="EMBL" id="HG994364">
    <property type="protein sequence ID" value="CAF2336004.1"/>
    <property type="molecule type" value="Genomic_DNA"/>
</dbReference>
<dbReference type="Proteomes" id="UP001295469">
    <property type="component" value="Chromosome A10"/>
</dbReference>
<protein>
    <submittedName>
        <fullName evidence="1">(rape) hypothetical protein</fullName>
    </submittedName>
</protein>
<name>A0A817B120_BRANA</name>
<evidence type="ECO:0000313" key="1">
    <source>
        <dbReference type="EMBL" id="CAF2336004.1"/>
    </source>
</evidence>
<accession>A0A817B120</accession>
<proteinExistence type="predicted"/>
<reference evidence="1" key="1">
    <citation type="submission" date="2021-01" db="EMBL/GenBank/DDBJ databases">
        <authorList>
            <consortium name="Genoscope - CEA"/>
            <person name="William W."/>
        </authorList>
    </citation>
    <scope>NUCLEOTIDE SEQUENCE</scope>
</reference>
<organism evidence="1">
    <name type="scientific">Brassica napus</name>
    <name type="common">Rape</name>
    <dbReference type="NCBI Taxonomy" id="3708"/>
    <lineage>
        <taxon>Eukaryota</taxon>
        <taxon>Viridiplantae</taxon>
        <taxon>Streptophyta</taxon>
        <taxon>Embryophyta</taxon>
        <taxon>Tracheophyta</taxon>
        <taxon>Spermatophyta</taxon>
        <taxon>Magnoliopsida</taxon>
        <taxon>eudicotyledons</taxon>
        <taxon>Gunneridae</taxon>
        <taxon>Pentapetalae</taxon>
        <taxon>rosids</taxon>
        <taxon>malvids</taxon>
        <taxon>Brassicales</taxon>
        <taxon>Brassicaceae</taxon>
        <taxon>Brassiceae</taxon>
        <taxon>Brassica</taxon>
    </lineage>
</organism>
<dbReference type="AlphaFoldDB" id="A0A817B120"/>
<gene>
    <name evidence="1" type="ORF">DARMORV10_A10P17480.1</name>
</gene>
<sequence length="51" mass="6241">MKDFKNHRQNLKLEKTLLTNKKMKLYMSDDFDNVWEKEADKNFKTFGLDEN</sequence>